<accession>A0ABR1D4M6</accession>
<dbReference type="EMBL" id="JAVFWL010000003">
    <property type="protein sequence ID" value="KAK6745419.1"/>
    <property type="molecule type" value="Genomic_DNA"/>
</dbReference>
<feature type="region of interest" description="Disordered" evidence="1">
    <location>
        <begin position="1"/>
        <end position="25"/>
    </location>
</feature>
<protein>
    <submittedName>
        <fullName evidence="2">Uncharacterized protein</fullName>
    </submittedName>
</protein>
<proteinExistence type="predicted"/>
<organism evidence="2 3">
    <name type="scientific">Necator americanus</name>
    <name type="common">Human hookworm</name>
    <dbReference type="NCBI Taxonomy" id="51031"/>
    <lineage>
        <taxon>Eukaryota</taxon>
        <taxon>Metazoa</taxon>
        <taxon>Ecdysozoa</taxon>
        <taxon>Nematoda</taxon>
        <taxon>Chromadorea</taxon>
        <taxon>Rhabditida</taxon>
        <taxon>Rhabditina</taxon>
        <taxon>Rhabditomorpha</taxon>
        <taxon>Strongyloidea</taxon>
        <taxon>Ancylostomatidae</taxon>
        <taxon>Bunostominae</taxon>
        <taxon>Necator</taxon>
    </lineage>
</organism>
<evidence type="ECO:0000256" key="1">
    <source>
        <dbReference type="SAM" id="MobiDB-lite"/>
    </source>
</evidence>
<sequence length="84" mass="9383">MQGSAHWRNKKDTVYPDQGAPRWGRKFKTTNSVRIAATKLPLKPETGAKALETFNVTAKSLMKLKEDGIAMNNELPPHQDLCGF</sequence>
<keyword evidence="3" id="KW-1185">Reference proteome</keyword>
<evidence type="ECO:0000313" key="2">
    <source>
        <dbReference type="EMBL" id="KAK6745419.1"/>
    </source>
</evidence>
<evidence type="ECO:0000313" key="3">
    <source>
        <dbReference type="Proteomes" id="UP001303046"/>
    </source>
</evidence>
<comment type="caution">
    <text evidence="2">The sequence shown here is derived from an EMBL/GenBank/DDBJ whole genome shotgun (WGS) entry which is preliminary data.</text>
</comment>
<name>A0ABR1D4M6_NECAM</name>
<gene>
    <name evidence="2" type="primary">Necator_chrIII.g12646</name>
    <name evidence="2" type="ORF">RB195_011879</name>
</gene>
<reference evidence="2 3" key="1">
    <citation type="submission" date="2023-08" db="EMBL/GenBank/DDBJ databases">
        <title>A Necator americanus chromosomal reference genome.</title>
        <authorList>
            <person name="Ilik V."/>
            <person name="Petrzelkova K.J."/>
            <person name="Pardy F."/>
            <person name="Fuh T."/>
            <person name="Niatou-Singa F.S."/>
            <person name="Gouil Q."/>
            <person name="Baker L."/>
            <person name="Ritchie M.E."/>
            <person name="Jex A.R."/>
            <person name="Gazzola D."/>
            <person name="Li H."/>
            <person name="Toshio Fujiwara R."/>
            <person name="Zhan B."/>
            <person name="Aroian R.V."/>
            <person name="Pafco B."/>
            <person name="Schwarz E.M."/>
        </authorList>
    </citation>
    <scope>NUCLEOTIDE SEQUENCE [LARGE SCALE GENOMIC DNA]</scope>
    <source>
        <strain evidence="2 3">Aroian</strain>
        <tissue evidence="2">Whole animal</tissue>
    </source>
</reference>
<dbReference type="Proteomes" id="UP001303046">
    <property type="component" value="Unassembled WGS sequence"/>
</dbReference>